<sequence length="113" mass="11738">MSIPVAIDDLAATLRRFDAAFLLSTDPTTTPARVKVVSVRPRFSGGLLLLDAPGRGSLANAGANDAVTLLWPPRAPDDFSLIVDGTALVVEQTMHVRPTGAVLHRPAGTSPGA</sequence>
<evidence type="ECO:0000313" key="2">
    <source>
        <dbReference type="Proteomes" id="UP000077868"/>
    </source>
</evidence>
<dbReference type="PATRIC" id="fig|1300347.3.peg.2013"/>
<dbReference type="EMBL" id="CP015079">
    <property type="protein sequence ID" value="ANH38442.1"/>
    <property type="molecule type" value="Genomic_DNA"/>
</dbReference>
<proteinExistence type="predicted"/>
<dbReference type="AlphaFoldDB" id="A0A1A9GLA8"/>
<dbReference type="STRING" id="1300347.I601_2014"/>
<evidence type="ECO:0008006" key="3">
    <source>
        <dbReference type="Google" id="ProtNLM"/>
    </source>
</evidence>
<protein>
    <recommendedName>
        <fullName evidence="3">Pyridoxamine 5'-phosphate oxidase</fullName>
    </recommendedName>
</protein>
<dbReference type="KEGG" id="ndk:I601_2014"/>
<evidence type="ECO:0000313" key="1">
    <source>
        <dbReference type="EMBL" id="ANH38442.1"/>
    </source>
</evidence>
<dbReference type="Proteomes" id="UP000077868">
    <property type="component" value="Chromosome"/>
</dbReference>
<organism evidence="1 2">
    <name type="scientific">Nocardioides dokdonensis FR1436</name>
    <dbReference type="NCBI Taxonomy" id="1300347"/>
    <lineage>
        <taxon>Bacteria</taxon>
        <taxon>Bacillati</taxon>
        <taxon>Actinomycetota</taxon>
        <taxon>Actinomycetes</taxon>
        <taxon>Propionibacteriales</taxon>
        <taxon>Nocardioidaceae</taxon>
        <taxon>Nocardioides</taxon>
    </lineage>
</organism>
<gene>
    <name evidence="1" type="ORF">I601_2014</name>
</gene>
<dbReference type="OrthoDB" id="8907583at2"/>
<accession>A0A1A9GLA8</accession>
<dbReference type="RefSeq" id="WP_068114696.1">
    <property type="nucleotide sequence ID" value="NZ_CP015079.1"/>
</dbReference>
<name>A0A1A9GLA8_9ACTN</name>
<reference evidence="1 2" key="1">
    <citation type="submission" date="2016-03" db="EMBL/GenBank/DDBJ databases">
        <title>Complete genome sequence of a soil Actinobacterium, Nocardioides dokdonensis FR1436.</title>
        <authorList>
            <person name="Kwon S.-K."/>
            <person name="Kim K."/>
            <person name="Kim J.F."/>
        </authorList>
    </citation>
    <scope>NUCLEOTIDE SEQUENCE [LARGE SCALE GENOMIC DNA]</scope>
    <source>
        <strain evidence="1 2">FR1436</strain>
    </source>
</reference>
<keyword evidence="2" id="KW-1185">Reference proteome</keyword>